<evidence type="ECO:0000313" key="1">
    <source>
        <dbReference type="EMBL" id="OMJ95595.1"/>
    </source>
</evidence>
<dbReference type="Proteomes" id="UP000187209">
    <property type="component" value="Unassembled WGS sequence"/>
</dbReference>
<protein>
    <submittedName>
        <fullName evidence="1">Uncharacterized protein</fullName>
    </submittedName>
</protein>
<organism evidence="1 2">
    <name type="scientific">Stentor coeruleus</name>
    <dbReference type="NCBI Taxonomy" id="5963"/>
    <lineage>
        <taxon>Eukaryota</taxon>
        <taxon>Sar</taxon>
        <taxon>Alveolata</taxon>
        <taxon>Ciliophora</taxon>
        <taxon>Postciliodesmatophora</taxon>
        <taxon>Heterotrichea</taxon>
        <taxon>Heterotrichida</taxon>
        <taxon>Stentoridae</taxon>
        <taxon>Stentor</taxon>
    </lineage>
</organism>
<sequence length="159" mass="18191">MLFSCRTITPSARVINSTILSARRVLSARNMKNLVFTKEPIKVSCCLKKITPIKVFNRRNVCDASMSTTERSFCIGDKLLNTREFRQYSSKLKKIKRLDSKSPTSFLNSLDVLFDRELKGQKRKNTKEGNFKNIPKAIRVKGFLGSRKFVTSKHLGNKV</sequence>
<comment type="caution">
    <text evidence="1">The sequence shown here is derived from an EMBL/GenBank/DDBJ whole genome shotgun (WGS) entry which is preliminary data.</text>
</comment>
<accession>A0A1R2D2V9</accession>
<keyword evidence="2" id="KW-1185">Reference proteome</keyword>
<proteinExistence type="predicted"/>
<dbReference type="EMBL" id="MPUH01000010">
    <property type="protein sequence ID" value="OMJ95595.1"/>
    <property type="molecule type" value="Genomic_DNA"/>
</dbReference>
<evidence type="ECO:0000313" key="2">
    <source>
        <dbReference type="Proteomes" id="UP000187209"/>
    </source>
</evidence>
<reference evidence="1 2" key="1">
    <citation type="submission" date="2016-11" db="EMBL/GenBank/DDBJ databases">
        <title>The macronuclear genome of Stentor coeruleus: a giant cell with tiny introns.</title>
        <authorList>
            <person name="Slabodnick M."/>
            <person name="Ruby J.G."/>
            <person name="Reiff S.B."/>
            <person name="Swart E.C."/>
            <person name="Gosai S."/>
            <person name="Prabakaran S."/>
            <person name="Witkowska E."/>
            <person name="Larue G.E."/>
            <person name="Fisher S."/>
            <person name="Freeman R.M."/>
            <person name="Gunawardena J."/>
            <person name="Chu W."/>
            <person name="Stover N.A."/>
            <person name="Gregory B.D."/>
            <person name="Nowacki M."/>
            <person name="Derisi J."/>
            <person name="Roy S.W."/>
            <person name="Marshall W.F."/>
            <person name="Sood P."/>
        </authorList>
    </citation>
    <scope>NUCLEOTIDE SEQUENCE [LARGE SCALE GENOMIC DNA]</scope>
    <source>
        <strain evidence="1">WM001</strain>
    </source>
</reference>
<gene>
    <name evidence="1" type="ORF">SteCoe_1021</name>
</gene>
<dbReference type="AlphaFoldDB" id="A0A1R2D2V9"/>
<name>A0A1R2D2V9_9CILI</name>